<reference evidence="2 3" key="1">
    <citation type="submission" date="2020-10" db="EMBL/GenBank/DDBJ databases">
        <title>Draft genome sequences of plant-associated actinobacteria.</title>
        <authorList>
            <person name="Tarlachkov S.V."/>
            <person name="Starodumova I.P."/>
            <person name="Dorofeeva L.V."/>
            <person name="Prisyazhnaya N.V."/>
            <person name="Roubtsova T.V."/>
            <person name="Chizhov V.N."/>
            <person name="Nadler S.A."/>
            <person name="Subbotin S.A."/>
            <person name="Evtushenko L.I."/>
        </authorList>
    </citation>
    <scope>NUCLEOTIDE SEQUENCE [LARGE SCALE GENOMIC DNA]</scope>
    <source>
        <strain evidence="2 3">VKM Ac-2886</strain>
    </source>
</reference>
<comment type="caution">
    <text evidence="2">The sequence shown here is derived from an EMBL/GenBank/DDBJ whole genome shotgun (WGS) entry which is preliminary data.</text>
</comment>
<feature type="compositionally biased region" description="Basic and acidic residues" evidence="1">
    <location>
        <begin position="61"/>
        <end position="74"/>
    </location>
</feature>
<protein>
    <submittedName>
        <fullName evidence="2">DUF2188 domain-containing protein</fullName>
    </submittedName>
</protein>
<evidence type="ECO:0000313" key="2">
    <source>
        <dbReference type="EMBL" id="MBF4632616.1"/>
    </source>
</evidence>
<proteinExistence type="predicted"/>
<name>A0A8I0SBW8_9MICO</name>
<keyword evidence="3" id="KW-1185">Reference proteome</keyword>
<evidence type="ECO:0000256" key="1">
    <source>
        <dbReference type="SAM" id="MobiDB-lite"/>
    </source>
</evidence>
<feature type="compositionally biased region" description="Basic and acidic residues" evidence="1">
    <location>
        <begin position="40"/>
        <end position="50"/>
    </location>
</feature>
<dbReference type="InterPro" id="IPR018691">
    <property type="entry name" value="DUF2188"/>
</dbReference>
<sequence length="107" mass="11858">MSKGAKDDPNKEWKKKVQKGNAVGKSNDNDRHVVPNTDRGGWDVVKEGHQRASAHAPTQKAAEKRAKEIVEKTGRGNGDVIIHRKNGQIRDSDSGSRNESPKKDKKH</sequence>
<dbReference type="AlphaFoldDB" id="A0A8I0SBW8"/>
<dbReference type="EMBL" id="JADKRP010000005">
    <property type="protein sequence ID" value="MBF4632616.1"/>
    <property type="molecule type" value="Genomic_DNA"/>
</dbReference>
<feature type="region of interest" description="Disordered" evidence="1">
    <location>
        <begin position="1"/>
        <end position="107"/>
    </location>
</feature>
<dbReference type="Proteomes" id="UP000634579">
    <property type="component" value="Unassembled WGS sequence"/>
</dbReference>
<evidence type="ECO:0000313" key="3">
    <source>
        <dbReference type="Proteomes" id="UP000634579"/>
    </source>
</evidence>
<feature type="compositionally biased region" description="Basic and acidic residues" evidence="1">
    <location>
        <begin position="1"/>
        <end position="12"/>
    </location>
</feature>
<dbReference type="Pfam" id="PF09954">
    <property type="entry name" value="DUF2188"/>
    <property type="match status" value="1"/>
</dbReference>
<dbReference type="RefSeq" id="WP_194676189.1">
    <property type="nucleotide sequence ID" value="NZ_JADKRP010000005.1"/>
</dbReference>
<feature type="compositionally biased region" description="Basic and acidic residues" evidence="1">
    <location>
        <begin position="88"/>
        <end position="107"/>
    </location>
</feature>
<gene>
    <name evidence="2" type="ORF">ITJ42_15460</name>
</gene>
<organism evidence="2 3">
    <name type="scientific">Clavibacter phaseoli</name>
    <dbReference type="NCBI Taxonomy" id="1734031"/>
    <lineage>
        <taxon>Bacteria</taxon>
        <taxon>Bacillati</taxon>
        <taxon>Actinomycetota</taxon>
        <taxon>Actinomycetes</taxon>
        <taxon>Micrococcales</taxon>
        <taxon>Microbacteriaceae</taxon>
        <taxon>Clavibacter</taxon>
    </lineage>
</organism>
<accession>A0A8I0SBW8</accession>